<evidence type="ECO:0000313" key="1">
    <source>
        <dbReference type="EMBL" id="KIM26446.1"/>
    </source>
</evidence>
<dbReference type="SUPFAM" id="SSF81383">
    <property type="entry name" value="F-box domain"/>
    <property type="match status" value="1"/>
</dbReference>
<dbReference type="Proteomes" id="UP000054097">
    <property type="component" value="Unassembled WGS sequence"/>
</dbReference>
<evidence type="ECO:0000313" key="2">
    <source>
        <dbReference type="Proteomes" id="UP000054097"/>
    </source>
</evidence>
<keyword evidence="2" id="KW-1185">Reference proteome</keyword>
<organism evidence="1 2">
    <name type="scientific">Serendipita vermifera MAFF 305830</name>
    <dbReference type="NCBI Taxonomy" id="933852"/>
    <lineage>
        <taxon>Eukaryota</taxon>
        <taxon>Fungi</taxon>
        <taxon>Dikarya</taxon>
        <taxon>Basidiomycota</taxon>
        <taxon>Agaricomycotina</taxon>
        <taxon>Agaricomycetes</taxon>
        <taxon>Sebacinales</taxon>
        <taxon>Serendipitaceae</taxon>
        <taxon>Serendipita</taxon>
    </lineage>
</organism>
<sequence>MTTNRRVPGPILKGEVANEISGQFKQMIIEEPALVSAGQSLDELELEESRRTWTIPVHHLPIEILSIIFVHIARITWKSPFVLGRVCRYWRESVLQTPEAWSMVKLNRIKPGLPISTILTRSEPYPVDLVIINYYDYHVLDLIPKLNRRIKYMSVIYQTFQTDHPFTQLTTLVLIRPGGLTANGDPKALLDQKIFPNLRLLSCGDALDAINGDIPPDTVPPPIRELAFVTRKPDMAIKLLQRLSSQLVALHMQISNPLQQHMVSQRARIVLPRLNTLAIIPPHLMRYEQPFKLPFAVRTPILSSYIEAGSYQTHNIHKDTRTVTRLAFSGRIDFGLFPNLQVVIGSIETMTTLLQYLEKEPEALPDLARVTFQRASRFEERLRQFNRKYGRSIVANIVDEPIPFLSPLDDWDINAI</sequence>
<proteinExistence type="predicted"/>
<dbReference type="InterPro" id="IPR036047">
    <property type="entry name" value="F-box-like_dom_sf"/>
</dbReference>
<accession>A0A0C3B4N3</accession>
<name>A0A0C3B4N3_SERVB</name>
<protein>
    <submittedName>
        <fullName evidence="1">Uncharacterized protein</fullName>
    </submittedName>
</protein>
<dbReference type="EMBL" id="KN824306">
    <property type="protein sequence ID" value="KIM26446.1"/>
    <property type="molecule type" value="Genomic_DNA"/>
</dbReference>
<dbReference type="HOGENOM" id="CLU_039336_0_1_1"/>
<reference evidence="1 2" key="1">
    <citation type="submission" date="2014-04" db="EMBL/GenBank/DDBJ databases">
        <authorList>
            <consortium name="DOE Joint Genome Institute"/>
            <person name="Kuo A."/>
            <person name="Zuccaro A."/>
            <person name="Kohler A."/>
            <person name="Nagy L.G."/>
            <person name="Floudas D."/>
            <person name="Copeland A."/>
            <person name="Barry K.W."/>
            <person name="Cichocki N."/>
            <person name="Veneault-Fourrey C."/>
            <person name="LaButti K."/>
            <person name="Lindquist E.A."/>
            <person name="Lipzen A."/>
            <person name="Lundell T."/>
            <person name="Morin E."/>
            <person name="Murat C."/>
            <person name="Sun H."/>
            <person name="Tunlid A."/>
            <person name="Henrissat B."/>
            <person name="Grigoriev I.V."/>
            <person name="Hibbett D.S."/>
            <person name="Martin F."/>
            <person name="Nordberg H.P."/>
            <person name="Cantor M.N."/>
            <person name="Hua S.X."/>
        </authorList>
    </citation>
    <scope>NUCLEOTIDE SEQUENCE [LARGE SCALE GENOMIC DNA]</scope>
    <source>
        <strain evidence="1 2">MAFF 305830</strain>
    </source>
</reference>
<dbReference type="STRING" id="933852.A0A0C3B4N3"/>
<dbReference type="OrthoDB" id="3271041at2759"/>
<gene>
    <name evidence="1" type="ORF">M408DRAFT_25406</name>
</gene>
<dbReference type="AlphaFoldDB" id="A0A0C3B4N3"/>
<reference evidence="2" key="2">
    <citation type="submission" date="2015-01" db="EMBL/GenBank/DDBJ databases">
        <title>Evolutionary Origins and Diversification of the Mycorrhizal Mutualists.</title>
        <authorList>
            <consortium name="DOE Joint Genome Institute"/>
            <consortium name="Mycorrhizal Genomics Consortium"/>
            <person name="Kohler A."/>
            <person name="Kuo A."/>
            <person name="Nagy L.G."/>
            <person name="Floudas D."/>
            <person name="Copeland A."/>
            <person name="Barry K.W."/>
            <person name="Cichocki N."/>
            <person name="Veneault-Fourrey C."/>
            <person name="LaButti K."/>
            <person name="Lindquist E.A."/>
            <person name="Lipzen A."/>
            <person name="Lundell T."/>
            <person name="Morin E."/>
            <person name="Murat C."/>
            <person name="Riley R."/>
            <person name="Ohm R."/>
            <person name="Sun H."/>
            <person name="Tunlid A."/>
            <person name="Henrissat B."/>
            <person name="Grigoriev I.V."/>
            <person name="Hibbett D.S."/>
            <person name="Martin F."/>
        </authorList>
    </citation>
    <scope>NUCLEOTIDE SEQUENCE [LARGE SCALE GENOMIC DNA]</scope>
    <source>
        <strain evidence="2">MAFF 305830</strain>
    </source>
</reference>